<keyword evidence="1" id="KW-0175">Coiled coil</keyword>
<evidence type="ECO:0000256" key="2">
    <source>
        <dbReference type="SAM" id="Phobius"/>
    </source>
</evidence>
<feature type="signal peptide" evidence="3">
    <location>
        <begin position="1"/>
        <end position="24"/>
    </location>
</feature>
<keyword evidence="2" id="KW-1133">Transmembrane helix</keyword>
<dbReference type="Gene3D" id="1.20.58.130">
    <property type="match status" value="1"/>
</dbReference>
<evidence type="ECO:0000256" key="1">
    <source>
        <dbReference type="SAM" id="Coils"/>
    </source>
</evidence>
<evidence type="ECO:0000313" key="4">
    <source>
        <dbReference type="EMBL" id="ETX08423.1"/>
    </source>
</evidence>
<reference evidence="4 5" key="1">
    <citation type="journal article" date="2014" name="Nature">
        <title>An environmental bacterial taxon with a large and distinct metabolic repertoire.</title>
        <authorList>
            <person name="Wilson M.C."/>
            <person name="Mori T."/>
            <person name="Ruckert C."/>
            <person name="Uria A.R."/>
            <person name="Helf M.J."/>
            <person name="Takada K."/>
            <person name="Gernert C."/>
            <person name="Steffens U.A."/>
            <person name="Heycke N."/>
            <person name="Schmitt S."/>
            <person name="Rinke C."/>
            <person name="Helfrich E.J."/>
            <person name="Brachmann A.O."/>
            <person name="Gurgui C."/>
            <person name="Wakimoto T."/>
            <person name="Kracht M."/>
            <person name="Crusemann M."/>
            <person name="Hentschel U."/>
            <person name="Abe I."/>
            <person name="Matsunaga S."/>
            <person name="Kalinowski J."/>
            <person name="Takeyama H."/>
            <person name="Piel J."/>
        </authorList>
    </citation>
    <scope>NUCLEOTIDE SEQUENCE [LARGE SCALE GENOMIC DNA]</scope>
    <source>
        <strain evidence="5">TSY2</strain>
    </source>
</reference>
<dbReference type="HOGENOM" id="CLU_1624124_0_0_7"/>
<keyword evidence="2" id="KW-0472">Membrane</keyword>
<gene>
    <name evidence="4" type="ORF">ETSY2_05510</name>
</gene>
<sequence length="163" mass="18334">MQLIRMVLLVFLLAVMLLVPAAAAQSDTLAHNREILDAINGMKQEMVRIEQSLKADLGRLEARLQATNQRLDDFQQATNQRLDDMQVDIQDVRADLRDIRTNIWWIVGLVFTALLGMVGFALWDRRSALTPATRRIDRVETALKEMAGSNPVVAEALRKAGIL</sequence>
<name>W4MDX9_9BACT</name>
<dbReference type="Proteomes" id="UP000019140">
    <property type="component" value="Unassembled WGS sequence"/>
</dbReference>
<accession>W4MDX9</accession>
<dbReference type="EMBL" id="AZHX01000227">
    <property type="protein sequence ID" value="ETX08423.1"/>
    <property type="molecule type" value="Genomic_DNA"/>
</dbReference>
<protein>
    <recommendedName>
        <fullName evidence="6">t-SNARE coiled-coil homology domain-containing protein</fullName>
    </recommendedName>
</protein>
<keyword evidence="3" id="KW-0732">Signal</keyword>
<dbReference type="AlphaFoldDB" id="W4MDX9"/>
<keyword evidence="2" id="KW-0812">Transmembrane</keyword>
<feature type="coiled-coil region" evidence="1">
    <location>
        <begin position="50"/>
        <end position="102"/>
    </location>
</feature>
<proteinExistence type="predicted"/>
<comment type="caution">
    <text evidence="4">The sequence shown here is derived from an EMBL/GenBank/DDBJ whole genome shotgun (WGS) entry which is preliminary data.</text>
</comment>
<evidence type="ECO:0000313" key="5">
    <source>
        <dbReference type="Proteomes" id="UP000019140"/>
    </source>
</evidence>
<feature type="chain" id="PRO_5004846430" description="t-SNARE coiled-coil homology domain-containing protein" evidence="3">
    <location>
        <begin position="25"/>
        <end position="163"/>
    </location>
</feature>
<organism evidence="4 5">
    <name type="scientific">Candidatus Entotheonella gemina</name>
    <dbReference type="NCBI Taxonomy" id="1429439"/>
    <lineage>
        <taxon>Bacteria</taxon>
        <taxon>Pseudomonadati</taxon>
        <taxon>Nitrospinota/Tectimicrobiota group</taxon>
        <taxon>Candidatus Tectimicrobiota</taxon>
        <taxon>Candidatus Entotheonellia</taxon>
        <taxon>Candidatus Entotheonellales</taxon>
        <taxon>Candidatus Entotheonellaceae</taxon>
        <taxon>Candidatus Entotheonella</taxon>
    </lineage>
</organism>
<dbReference type="SUPFAM" id="SSF58100">
    <property type="entry name" value="Bacterial hemolysins"/>
    <property type="match status" value="1"/>
</dbReference>
<feature type="transmembrane region" description="Helical" evidence="2">
    <location>
        <begin position="103"/>
        <end position="123"/>
    </location>
</feature>
<evidence type="ECO:0000256" key="3">
    <source>
        <dbReference type="SAM" id="SignalP"/>
    </source>
</evidence>
<keyword evidence="5" id="KW-1185">Reference proteome</keyword>
<evidence type="ECO:0008006" key="6">
    <source>
        <dbReference type="Google" id="ProtNLM"/>
    </source>
</evidence>